<reference evidence="2" key="2">
    <citation type="submission" date="2015-06" db="UniProtKB">
        <authorList>
            <consortium name="EnsemblPlants"/>
        </authorList>
    </citation>
    <scope>IDENTIFICATION</scope>
    <source>
        <strain evidence="2">DM1-3 516 R44</strain>
    </source>
</reference>
<organism evidence="2 3">
    <name type="scientific">Solanum tuberosum</name>
    <name type="common">Potato</name>
    <dbReference type="NCBI Taxonomy" id="4113"/>
    <lineage>
        <taxon>Eukaryota</taxon>
        <taxon>Viridiplantae</taxon>
        <taxon>Streptophyta</taxon>
        <taxon>Embryophyta</taxon>
        <taxon>Tracheophyta</taxon>
        <taxon>Spermatophyta</taxon>
        <taxon>Magnoliopsida</taxon>
        <taxon>eudicotyledons</taxon>
        <taxon>Gunneridae</taxon>
        <taxon>Pentapetalae</taxon>
        <taxon>asterids</taxon>
        <taxon>lamiids</taxon>
        <taxon>Solanales</taxon>
        <taxon>Solanaceae</taxon>
        <taxon>Solanoideae</taxon>
        <taxon>Solaneae</taxon>
        <taxon>Solanum</taxon>
    </lineage>
</organism>
<keyword evidence="3" id="KW-1185">Reference proteome</keyword>
<sequence length="175" mass="19353">MFSIIELLVVLYIFISVLGTGARTTEAIDGSCVRPRSTGGVRRWAPNVYGLCPTHGRQGRSVVGTTDRRKVIRRDKSSSPSGSAIRPLLSSITVMHWFSASPSPVTLGDPFCHRGTDRRYADYPFLSPTWFLPSGLAHWNFRQAEEPLDESPSGLGDQQDRLSSLLQLVMLIFAC</sequence>
<dbReference type="PaxDb" id="4113-PGSC0003DMT400085936"/>
<proteinExistence type="predicted"/>
<dbReference type="AlphaFoldDB" id="M1DAL7"/>
<dbReference type="InParanoid" id="M1DAL7"/>
<keyword evidence="1" id="KW-0732">Signal</keyword>
<evidence type="ECO:0000313" key="2">
    <source>
        <dbReference type="EnsemblPlants" id="PGSC0003DMT400085936"/>
    </source>
</evidence>
<evidence type="ECO:0000313" key="3">
    <source>
        <dbReference type="Proteomes" id="UP000011115"/>
    </source>
</evidence>
<dbReference type="EnsemblPlants" id="PGSC0003DMT400085936">
    <property type="protein sequence ID" value="PGSC0003DMT400085936"/>
    <property type="gene ID" value="PGSC0003DMG400035507"/>
</dbReference>
<dbReference type="Proteomes" id="UP000011115">
    <property type="component" value="Unassembled WGS sequence"/>
</dbReference>
<feature type="signal peptide" evidence="1">
    <location>
        <begin position="1"/>
        <end position="19"/>
    </location>
</feature>
<feature type="chain" id="PRO_5004013813" description="Secreted protein" evidence="1">
    <location>
        <begin position="20"/>
        <end position="175"/>
    </location>
</feature>
<evidence type="ECO:0008006" key="4">
    <source>
        <dbReference type="Google" id="ProtNLM"/>
    </source>
</evidence>
<dbReference type="Gramene" id="PGSC0003DMT400085936">
    <property type="protein sequence ID" value="PGSC0003DMT400085936"/>
    <property type="gene ID" value="PGSC0003DMG400035507"/>
</dbReference>
<dbReference type="HOGENOM" id="CLU_1542747_0_0_1"/>
<evidence type="ECO:0000256" key="1">
    <source>
        <dbReference type="SAM" id="SignalP"/>
    </source>
</evidence>
<name>M1DAL7_SOLTU</name>
<reference evidence="3" key="1">
    <citation type="journal article" date="2011" name="Nature">
        <title>Genome sequence and analysis of the tuber crop potato.</title>
        <authorList>
            <consortium name="The Potato Genome Sequencing Consortium"/>
        </authorList>
    </citation>
    <scope>NUCLEOTIDE SEQUENCE [LARGE SCALE GENOMIC DNA]</scope>
    <source>
        <strain evidence="3">cv. DM1-3 516 R44</strain>
    </source>
</reference>
<accession>M1DAL7</accession>
<protein>
    <recommendedName>
        <fullName evidence="4">Secreted protein</fullName>
    </recommendedName>
</protein>